<evidence type="ECO:0000256" key="3">
    <source>
        <dbReference type="ARBA" id="ARBA00022989"/>
    </source>
</evidence>
<reference evidence="8" key="2">
    <citation type="submission" date="2020-09" db="EMBL/GenBank/DDBJ databases">
        <authorList>
            <person name="Sun Q."/>
            <person name="Zhou Y."/>
        </authorList>
    </citation>
    <scope>NUCLEOTIDE SEQUENCE</scope>
    <source>
        <strain evidence="8">CGMCC 1.6333</strain>
    </source>
</reference>
<dbReference type="GO" id="GO:0071555">
    <property type="term" value="P:cell wall organization"/>
    <property type="evidence" value="ECO:0007669"/>
    <property type="project" value="UniProtKB-KW"/>
</dbReference>
<dbReference type="NCBIfam" id="TIGR00247">
    <property type="entry name" value="endolytic transglycosylase MltG"/>
    <property type="match status" value="1"/>
</dbReference>
<accession>A0A917TNX9</accession>
<dbReference type="AlphaFoldDB" id="A0A917TNX9"/>
<feature type="transmembrane region" description="Helical" evidence="7">
    <location>
        <begin position="40"/>
        <end position="63"/>
    </location>
</feature>
<keyword evidence="1 7" id="KW-1003">Cell membrane</keyword>
<dbReference type="CDD" id="cd08010">
    <property type="entry name" value="MltG_like"/>
    <property type="match status" value="1"/>
</dbReference>
<name>A0A917TNX9_9BACI</name>
<dbReference type="Pfam" id="PF02618">
    <property type="entry name" value="YceG"/>
    <property type="match status" value="1"/>
</dbReference>
<feature type="site" description="Important for catalytic activity" evidence="7">
    <location>
        <position position="274"/>
    </location>
</feature>
<comment type="caution">
    <text evidence="8">The sequence shown here is derived from an EMBL/GenBank/DDBJ whole genome shotgun (WGS) entry which is preliminary data.</text>
</comment>
<keyword evidence="9" id="KW-1185">Reference proteome</keyword>
<evidence type="ECO:0000256" key="4">
    <source>
        <dbReference type="ARBA" id="ARBA00023136"/>
    </source>
</evidence>
<dbReference type="InterPro" id="IPR003770">
    <property type="entry name" value="MLTG-like"/>
</dbReference>
<evidence type="ECO:0000256" key="5">
    <source>
        <dbReference type="ARBA" id="ARBA00023239"/>
    </source>
</evidence>
<comment type="similarity">
    <text evidence="7">Belongs to the transglycosylase MltG family.</text>
</comment>
<dbReference type="EMBL" id="BMLG01000007">
    <property type="protein sequence ID" value="GGM30966.1"/>
    <property type="molecule type" value="Genomic_DNA"/>
</dbReference>
<dbReference type="GO" id="GO:0005886">
    <property type="term" value="C:plasma membrane"/>
    <property type="evidence" value="ECO:0007669"/>
    <property type="project" value="UniProtKB-SubCell"/>
</dbReference>
<evidence type="ECO:0000256" key="2">
    <source>
        <dbReference type="ARBA" id="ARBA00022692"/>
    </source>
</evidence>
<gene>
    <name evidence="7" type="primary">mltG</name>
    <name evidence="8" type="ORF">GCM10011351_16330</name>
</gene>
<comment type="subcellular location">
    <subcellularLocation>
        <location evidence="7">Cell membrane</location>
        <topology evidence="7">Single-pass membrane protein</topology>
    </subcellularLocation>
</comment>
<comment type="catalytic activity">
    <reaction evidence="7">
        <text>a peptidoglycan chain = a peptidoglycan chain with N-acetyl-1,6-anhydromuramyl-[peptide] at the reducing end + a peptidoglycan chain with N-acetylglucosamine at the non-reducing end.</text>
        <dbReference type="EC" id="4.2.2.29"/>
    </reaction>
</comment>
<comment type="function">
    <text evidence="7">Functions as a peptidoglycan terminase that cleaves nascent peptidoglycan strands endolytically to terminate their elongation.</text>
</comment>
<keyword evidence="4 7" id="KW-0472">Membrane</keyword>
<keyword evidence="3 7" id="KW-1133">Transmembrane helix</keyword>
<dbReference type="HAMAP" id="MF_02065">
    <property type="entry name" value="MltG"/>
    <property type="match status" value="1"/>
</dbReference>
<dbReference type="Gene3D" id="3.30.1490.480">
    <property type="entry name" value="Endolytic murein transglycosylase"/>
    <property type="match status" value="1"/>
</dbReference>
<protein>
    <recommendedName>
        <fullName evidence="7">Endolytic murein transglycosylase</fullName>
        <ecNumber evidence="7">4.2.2.29</ecNumber>
    </recommendedName>
    <alternativeName>
        <fullName evidence="7">Peptidoglycan lytic transglycosylase</fullName>
    </alternativeName>
    <alternativeName>
        <fullName evidence="7">Peptidoglycan polymerization terminase</fullName>
    </alternativeName>
</protein>
<evidence type="ECO:0000256" key="1">
    <source>
        <dbReference type="ARBA" id="ARBA00022475"/>
    </source>
</evidence>
<evidence type="ECO:0000256" key="7">
    <source>
        <dbReference type="HAMAP-Rule" id="MF_02065"/>
    </source>
</evidence>
<keyword evidence="6 7" id="KW-0961">Cell wall biogenesis/degradation</keyword>
<evidence type="ECO:0000256" key="6">
    <source>
        <dbReference type="ARBA" id="ARBA00023316"/>
    </source>
</evidence>
<dbReference type="Gene3D" id="3.30.160.60">
    <property type="entry name" value="Classic Zinc Finger"/>
    <property type="match status" value="1"/>
</dbReference>
<dbReference type="GO" id="GO:0008932">
    <property type="term" value="F:lytic endotransglycosylase activity"/>
    <property type="evidence" value="ECO:0007669"/>
    <property type="project" value="UniProtKB-UniRule"/>
</dbReference>
<dbReference type="PANTHER" id="PTHR30518">
    <property type="entry name" value="ENDOLYTIC MUREIN TRANSGLYCOSYLASE"/>
    <property type="match status" value="1"/>
</dbReference>
<dbReference type="Proteomes" id="UP000618460">
    <property type="component" value="Unassembled WGS sequence"/>
</dbReference>
<sequence>MSKSTQENENQVQEHQQANTYSKSERFIKRCQEASLVRKIVFTIVILLTIILVVGGMSGYRYVKQGLEPVDKNADTTIEVEIPMGSSTSAIASILEENGVINNDLFYRFYVKFNNNATGFQAGEYTLSPSMTLAEITDELQTGTVVREPIFNVTIPEGKTIEQIATIYEQNADIEASEFIEKMQDQEYIEHLIQTYPALLSDELLDDDIRFPLEGYLFAATYPFYEEEPSIDTIVYDMLEKSEQVVLSYISQINELEQWNVHDVVTLASLVENEARTEEDREKIAGVFFNRLEKDMRLETDPTVLYALGGHKERVLLKDLEVESPYNTYHVKGLPVGPISNFSESSLKSVLEPEDTNYLFFVAAPDGEIYYAETFAEHLKNAEKYLDRDV</sequence>
<reference evidence="8" key="1">
    <citation type="journal article" date="2014" name="Int. J. Syst. Evol. Microbiol.">
        <title>Complete genome sequence of Corynebacterium casei LMG S-19264T (=DSM 44701T), isolated from a smear-ripened cheese.</title>
        <authorList>
            <consortium name="US DOE Joint Genome Institute (JGI-PGF)"/>
            <person name="Walter F."/>
            <person name="Albersmeier A."/>
            <person name="Kalinowski J."/>
            <person name="Ruckert C."/>
        </authorList>
    </citation>
    <scope>NUCLEOTIDE SEQUENCE</scope>
    <source>
        <strain evidence="8">CGMCC 1.6333</strain>
    </source>
</reference>
<dbReference type="EC" id="4.2.2.29" evidence="7"/>
<evidence type="ECO:0000313" key="8">
    <source>
        <dbReference type="EMBL" id="GGM30966.1"/>
    </source>
</evidence>
<keyword evidence="5 7" id="KW-0456">Lyase</keyword>
<proteinExistence type="inferred from homology"/>
<evidence type="ECO:0000313" key="9">
    <source>
        <dbReference type="Proteomes" id="UP000618460"/>
    </source>
</evidence>
<dbReference type="RefSeq" id="WP_117154509.1">
    <property type="nucleotide sequence ID" value="NZ_BMLG01000007.1"/>
</dbReference>
<dbReference type="GO" id="GO:0009252">
    <property type="term" value="P:peptidoglycan biosynthetic process"/>
    <property type="evidence" value="ECO:0007669"/>
    <property type="project" value="UniProtKB-UniRule"/>
</dbReference>
<keyword evidence="2 7" id="KW-0812">Transmembrane</keyword>
<dbReference type="OrthoDB" id="9814591at2"/>
<organism evidence="8 9">
    <name type="scientific">Paraliobacillus quinghaiensis</name>
    <dbReference type="NCBI Taxonomy" id="470815"/>
    <lineage>
        <taxon>Bacteria</taxon>
        <taxon>Bacillati</taxon>
        <taxon>Bacillota</taxon>
        <taxon>Bacilli</taxon>
        <taxon>Bacillales</taxon>
        <taxon>Bacillaceae</taxon>
        <taxon>Paraliobacillus</taxon>
    </lineage>
</organism>
<dbReference type="PANTHER" id="PTHR30518:SF2">
    <property type="entry name" value="ENDOLYTIC MUREIN TRANSGLYCOSYLASE"/>
    <property type="match status" value="1"/>
</dbReference>